<dbReference type="InterPro" id="IPR000477">
    <property type="entry name" value="RT_dom"/>
</dbReference>
<dbReference type="Proteomes" id="UP001165190">
    <property type="component" value="Unassembled WGS sequence"/>
</dbReference>
<dbReference type="PANTHER" id="PTHR33116">
    <property type="entry name" value="REVERSE TRANSCRIPTASE ZINC-BINDING DOMAIN-CONTAINING PROTEIN-RELATED-RELATED"/>
    <property type="match status" value="1"/>
</dbReference>
<dbReference type="SUPFAM" id="SSF56672">
    <property type="entry name" value="DNA/RNA polymerases"/>
    <property type="match status" value="1"/>
</dbReference>
<evidence type="ECO:0000313" key="3">
    <source>
        <dbReference type="EMBL" id="GMI99018.1"/>
    </source>
</evidence>
<feature type="chain" id="PRO_5040830839" description="Reverse transcriptase domain-containing protein" evidence="1">
    <location>
        <begin position="27"/>
        <end position="169"/>
    </location>
</feature>
<feature type="signal peptide" evidence="1">
    <location>
        <begin position="1"/>
        <end position="26"/>
    </location>
</feature>
<proteinExistence type="predicted"/>
<dbReference type="Pfam" id="PF00078">
    <property type="entry name" value="RVT_1"/>
    <property type="match status" value="1"/>
</dbReference>
<gene>
    <name evidence="3" type="ORF">HRI_003571100</name>
</gene>
<sequence length="169" mass="18709">MGFGKRWMMWIQSCILNVSIQVLINGVPPGSFNTSRGLCQGCPISPMLFNMIGEALSVLIYKAMERGIVKGVCIGSSGYQISHLQFADDLILFLEASEDNIRNTKRVLRIFQAISGLQLNLNKTRMFGINVDTNTLKVWADSIKCSTDTSPTHYLGLPIGNTHNAAQIW</sequence>
<comment type="caution">
    <text evidence="3">The sequence shown here is derived from an EMBL/GenBank/DDBJ whole genome shotgun (WGS) entry which is preliminary data.</text>
</comment>
<evidence type="ECO:0000313" key="4">
    <source>
        <dbReference type="Proteomes" id="UP001165190"/>
    </source>
</evidence>
<reference evidence="3" key="1">
    <citation type="submission" date="2023-05" db="EMBL/GenBank/DDBJ databases">
        <title>Genome and transcriptome analyses reveal genes involved in the formation of fine ridges on petal epidermal cells in Hibiscus trionum.</title>
        <authorList>
            <person name="Koshimizu S."/>
            <person name="Masuda S."/>
            <person name="Ishii T."/>
            <person name="Shirasu K."/>
            <person name="Hoshino A."/>
            <person name="Arita M."/>
        </authorList>
    </citation>
    <scope>NUCLEOTIDE SEQUENCE</scope>
    <source>
        <strain evidence="3">Hamamatsu line</strain>
    </source>
</reference>
<dbReference type="AlphaFoldDB" id="A0A9W7MES6"/>
<keyword evidence="4" id="KW-1185">Reference proteome</keyword>
<evidence type="ECO:0000259" key="2">
    <source>
        <dbReference type="PROSITE" id="PS50878"/>
    </source>
</evidence>
<name>A0A9W7MES6_HIBTR</name>
<dbReference type="OrthoDB" id="1430937at2759"/>
<organism evidence="3 4">
    <name type="scientific">Hibiscus trionum</name>
    <name type="common">Flower of an hour</name>
    <dbReference type="NCBI Taxonomy" id="183268"/>
    <lineage>
        <taxon>Eukaryota</taxon>
        <taxon>Viridiplantae</taxon>
        <taxon>Streptophyta</taxon>
        <taxon>Embryophyta</taxon>
        <taxon>Tracheophyta</taxon>
        <taxon>Spermatophyta</taxon>
        <taxon>Magnoliopsida</taxon>
        <taxon>eudicotyledons</taxon>
        <taxon>Gunneridae</taxon>
        <taxon>Pentapetalae</taxon>
        <taxon>rosids</taxon>
        <taxon>malvids</taxon>
        <taxon>Malvales</taxon>
        <taxon>Malvaceae</taxon>
        <taxon>Malvoideae</taxon>
        <taxon>Hibiscus</taxon>
    </lineage>
</organism>
<keyword evidence="1" id="KW-0732">Signal</keyword>
<dbReference type="InterPro" id="IPR043502">
    <property type="entry name" value="DNA/RNA_pol_sf"/>
</dbReference>
<evidence type="ECO:0000256" key="1">
    <source>
        <dbReference type="SAM" id="SignalP"/>
    </source>
</evidence>
<dbReference type="PROSITE" id="PS50878">
    <property type="entry name" value="RT_POL"/>
    <property type="match status" value="1"/>
</dbReference>
<dbReference type="PANTHER" id="PTHR33116:SF75">
    <property type="entry name" value="RIBONUCLEASE H PROTEIN"/>
    <property type="match status" value="1"/>
</dbReference>
<accession>A0A9W7MES6</accession>
<dbReference type="EMBL" id="BSYR01000033">
    <property type="protein sequence ID" value="GMI99018.1"/>
    <property type="molecule type" value="Genomic_DNA"/>
</dbReference>
<protein>
    <recommendedName>
        <fullName evidence="2">Reverse transcriptase domain-containing protein</fullName>
    </recommendedName>
</protein>
<feature type="domain" description="Reverse transcriptase" evidence="2">
    <location>
        <begin position="1"/>
        <end position="159"/>
    </location>
</feature>